<evidence type="ECO:0000313" key="1">
    <source>
        <dbReference type="EMBL" id="RJF76309.1"/>
    </source>
</evidence>
<accession>A0A418VJI0</accession>
<dbReference type="Proteomes" id="UP000285523">
    <property type="component" value="Unassembled WGS sequence"/>
</dbReference>
<name>A0A418VJI0_RHOPL</name>
<gene>
    <name evidence="1" type="ORF">D4Q52_06755</name>
</gene>
<dbReference type="AlphaFoldDB" id="A0A418VJI0"/>
<dbReference type="EMBL" id="QYYD01000005">
    <property type="protein sequence ID" value="RJF76309.1"/>
    <property type="molecule type" value="Genomic_DNA"/>
</dbReference>
<sequence>MGIRIPFSASHNQVSEIRIDELLRNYLPATIHLKPDRLVAKANCIQRRAKRLLQTKFEIAVNVSYDDAEWCDVRTNLKIGASYYVGAEVNLLCDREKDLKNIKLKCAGLALDDVAECIASRFPSLRELGPKYNHWIS</sequence>
<reference evidence="1 2" key="1">
    <citation type="submission" date="2018-09" db="EMBL/GenBank/DDBJ databases">
        <title>Draft genome sequence of Rhodopseudomonas palustris 2.1.18.</title>
        <authorList>
            <person name="Robertson S.L."/>
            <person name="Meyer T.E."/>
            <person name="Kyndt J.A."/>
        </authorList>
    </citation>
    <scope>NUCLEOTIDE SEQUENCE [LARGE SCALE GENOMIC DNA]</scope>
    <source>
        <strain evidence="1 2">2.1.18</strain>
    </source>
</reference>
<organism evidence="1 2">
    <name type="scientific">Rhodopseudomonas palustris</name>
    <dbReference type="NCBI Taxonomy" id="1076"/>
    <lineage>
        <taxon>Bacteria</taxon>
        <taxon>Pseudomonadati</taxon>
        <taxon>Pseudomonadota</taxon>
        <taxon>Alphaproteobacteria</taxon>
        <taxon>Hyphomicrobiales</taxon>
        <taxon>Nitrobacteraceae</taxon>
        <taxon>Rhodopseudomonas</taxon>
    </lineage>
</organism>
<protein>
    <submittedName>
        <fullName evidence="1">Uncharacterized protein</fullName>
    </submittedName>
</protein>
<comment type="caution">
    <text evidence="1">The sequence shown here is derived from an EMBL/GenBank/DDBJ whole genome shotgun (WGS) entry which is preliminary data.</text>
</comment>
<proteinExistence type="predicted"/>
<evidence type="ECO:0000313" key="2">
    <source>
        <dbReference type="Proteomes" id="UP000285523"/>
    </source>
</evidence>